<evidence type="ECO:0000313" key="2">
    <source>
        <dbReference type="Proteomes" id="UP001202328"/>
    </source>
</evidence>
<dbReference type="EMBL" id="JAJJMB010000558">
    <property type="protein sequence ID" value="KAI3961919.1"/>
    <property type="molecule type" value="Genomic_DNA"/>
</dbReference>
<dbReference type="AlphaFoldDB" id="A0AAD4XZU2"/>
<evidence type="ECO:0000313" key="1">
    <source>
        <dbReference type="EMBL" id="KAI3961919.1"/>
    </source>
</evidence>
<protein>
    <submittedName>
        <fullName evidence="1">Uncharacterized protein</fullName>
    </submittedName>
</protein>
<organism evidence="1 2">
    <name type="scientific">Papaver atlanticum</name>
    <dbReference type="NCBI Taxonomy" id="357466"/>
    <lineage>
        <taxon>Eukaryota</taxon>
        <taxon>Viridiplantae</taxon>
        <taxon>Streptophyta</taxon>
        <taxon>Embryophyta</taxon>
        <taxon>Tracheophyta</taxon>
        <taxon>Spermatophyta</taxon>
        <taxon>Magnoliopsida</taxon>
        <taxon>Ranunculales</taxon>
        <taxon>Papaveraceae</taxon>
        <taxon>Papaveroideae</taxon>
        <taxon>Papaver</taxon>
    </lineage>
</organism>
<sequence>HLLPGLCHESQVTRNKINSFSSWFQNQLKKAVVIQAAREYFFSASSLACAEIWKAK</sequence>
<reference evidence="1" key="1">
    <citation type="submission" date="2022-04" db="EMBL/GenBank/DDBJ databases">
        <title>A functionally conserved STORR gene fusion in Papaver species that diverged 16.8 million years ago.</title>
        <authorList>
            <person name="Catania T."/>
        </authorList>
    </citation>
    <scope>NUCLEOTIDE SEQUENCE</scope>
    <source>
        <strain evidence="1">S-188037</strain>
    </source>
</reference>
<keyword evidence="2" id="KW-1185">Reference proteome</keyword>
<comment type="caution">
    <text evidence="1">The sequence shown here is derived from an EMBL/GenBank/DDBJ whole genome shotgun (WGS) entry which is preliminary data.</text>
</comment>
<feature type="non-terminal residue" evidence="1">
    <location>
        <position position="56"/>
    </location>
</feature>
<accession>A0AAD4XZU2</accession>
<gene>
    <name evidence="1" type="ORF">MKW98_022124</name>
</gene>
<name>A0AAD4XZU2_9MAGN</name>
<dbReference type="Proteomes" id="UP001202328">
    <property type="component" value="Unassembled WGS sequence"/>
</dbReference>
<proteinExistence type="predicted"/>